<accession>A0ABD2XG44</accession>
<protein>
    <submittedName>
        <fullName evidence="1">Uncharacterized protein</fullName>
    </submittedName>
</protein>
<evidence type="ECO:0000313" key="2">
    <source>
        <dbReference type="Proteomes" id="UP001627154"/>
    </source>
</evidence>
<name>A0ABD2XG44_9HYME</name>
<comment type="caution">
    <text evidence="1">The sequence shown here is derived from an EMBL/GenBank/DDBJ whole genome shotgun (WGS) entry which is preliminary data.</text>
</comment>
<organism evidence="1 2">
    <name type="scientific">Trichogramma kaykai</name>
    <dbReference type="NCBI Taxonomy" id="54128"/>
    <lineage>
        <taxon>Eukaryota</taxon>
        <taxon>Metazoa</taxon>
        <taxon>Ecdysozoa</taxon>
        <taxon>Arthropoda</taxon>
        <taxon>Hexapoda</taxon>
        <taxon>Insecta</taxon>
        <taxon>Pterygota</taxon>
        <taxon>Neoptera</taxon>
        <taxon>Endopterygota</taxon>
        <taxon>Hymenoptera</taxon>
        <taxon>Apocrita</taxon>
        <taxon>Proctotrupomorpha</taxon>
        <taxon>Chalcidoidea</taxon>
        <taxon>Trichogrammatidae</taxon>
        <taxon>Trichogramma</taxon>
    </lineage>
</organism>
<evidence type="ECO:0000313" key="1">
    <source>
        <dbReference type="EMBL" id="KAL3404110.1"/>
    </source>
</evidence>
<dbReference type="AlphaFoldDB" id="A0ABD2XG44"/>
<reference evidence="1 2" key="1">
    <citation type="journal article" date="2024" name="bioRxiv">
        <title>A reference genome for Trichogramma kaykai: A tiny desert-dwelling parasitoid wasp with competing sex-ratio distorters.</title>
        <authorList>
            <person name="Culotta J."/>
            <person name="Lindsey A.R."/>
        </authorList>
    </citation>
    <scope>NUCLEOTIDE SEQUENCE [LARGE SCALE GENOMIC DNA]</scope>
    <source>
        <strain evidence="1 2">KSX58</strain>
    </source>
</reference>
<dbReference type="Proteomes" id="UP001627154">
    <property type="component" value="Unassembled WGS sequence"/>
</dbReference>
<proteinExistence type="predicted"/>
<keyword evidence="2" id="KW-1185">Reference proteome</keyword>
<dbReference type="EMBL" id="JBJJXI010000026">
    <property type="protein sequence ID" value="KAL3404110.1"/>
    <property type="molecule type" value="Genomic_DNA"/>
</dbReference>
<sequence>MTIMQFFANYELFEKSAKLDESWYEDKEFLSEAKKITIRDNDPELSLYDLVRLRPEEEENLLTYADYLKFWYKSKLCQQTCKPMVACQLHLSEIMARGFFRARALDPFLESTRYQIPILCCEKILKNLKNEDLFNICLAAEIQRWKI</sequence>
<gene>
    <name evidence="1" type="ORF">TKK_003099</name>
</gene>